<dbReference type="PANTHER" id="PTHR30290:SF83">
    <property type="entry name" value="ABC TRANSPORTER SUBSTRATE-BINDING PROTEIN"/>
    <property type="match status" value="1"/>
</dbReference>
<dbReference type="Pfam" id="PF00496">
    <property type="entry name" value="SBP_bac_5"/>
    <property type="match status" value="1"/>
</dbReference>
<dbReference type="InterPro" id="IPR030678">
    <property type="entry name" value="Peptide/Ni-bd"/>
</dbReference>
<evidence type="ECO:0000259" key="6">
    <source>
        <dbReference type="Pfam" id="PF00496"/>
    </source>
</evidence>
<dbReference type="PROSITE" id="PS51257">
    <property type="entry name" value="PROKAR_LIPOPROTEIN"/>
    <property type="match status" value="1"/>
</dbReference>
<dbReference type="OrthoDB" id="9046151at2"/>
<dbReference type="AlphaFoldDB" id="A0A291GYL1"/>
<dbReference type="Proteomes" id="UP000217889">
    <property type="component" value="Chromosome"/>
</dbReference>
<evidence type="ECO:0000256" key="3">
    <source>
        <dbReference type="ARBA" id="ARBA00022729"/>
    </source>
</evidence>
<dbReference type="PANTHER" id="PTHR30290">
    <property type="entry name" value="PERIPLASMIC BINDING COMPONENT OF ABC TRANSPORTER"/>
    <property type="match status" value="1"/>
</dbReference>
<name>A0A291GYL1_9MICO</name>
<keyword evidence="8" id="KW-1185">Reference proteome</keyword>
<evidence type="ECO:0000256" key="1">
    <source>
        <dbReference type="ARBA" id="ARBA00004193"/>
    </source>
</evidence>
<organism evidence="7 8">
    <name type="scientific">Brachybacterium ginsengisoli</name>
    <dbReference type="NCBI Taxonomy" id="1331682"/>
    <lineage>
        <taxon>Bacteria</taxon>
        <taxon>Bacillati</taxon>
        <taxon>Actinomycetota</taxon>
        <taxon>Actinomycetes</taxon>
        <taxon>Micrococcales</taxon>
        <taxon>Dermabacteraceae</taxon>
        <taxon>Brachybacterium</taxon>
    </lineage>
</organism>
<evidence type="ECO:0000313" key="8">
    <source>
        <dbReference type="Proteomes" id="UP000217889"/>
    </source>
</evidence>
<dbReference type="PIRSF" id="PIRSF002741">
    <property type="entry name" value="MppA"/>
    <property type="match status" value="1"/>
</dbReference>
<protein>
    <submittedName>
        <fullName evidence="7">ABC transporter substrate-binding protein</fullName>
    </submittedName>
</protein>
<dbReference type="InterPro" id="IPR023765">
    <property type="entry name" value="SBP_5_CS"/>
</dbReference>
<sequence>MAITRRSMMLGTAAGGAAALTLAACGGDDSGSGGSDGGGAGSGEPILANGTEPENPLVPTNTSEVGGGRVVTSVFSGLVYYTADGKVENEVAESIESDDNQTWTITIREGLKFSDGSALTAQNFVDAWNFGANTANAQKSQSFFEPIEGFDKVAAEDATEDLTLSGLKVVDDTSFTVKLVSTQADFSSRLGYSAYSPLPASAFDDIEAFGEKPVGNGPYMVDSWTHDSEIVLVPNPEYDGPRAAKNAGVTFVIYDNDETLYNDMLSGNVDVSDMIPTGALATFEDELGDRAVNAPGAVFQSFTIPQNDPDFSGEAGKIRRKALSYAIDRKAICDSLFYGTRTPATDFVAPVIDGGGATDIPGAEVLVFDEAKAKELWAEAEKIQPFKGPFTLAYNADSPHKDWVEAVCNSVKNTLGIEATPNPFPAFGEFREQITARTLKGAFRSGWQADYPSVFNFLGPIYSSAAADGKGSNDGDYKNPEFDDLLKEGLAAADIDAANEKFHAAEAILMEDLPAFPLWYQNTFGGYSDLVSDVQYGWDTVPLYYAITK</sequence>
<feature type="domain" description="Solute-binding protein family 5" evidence="6">
    <location>
        <begin position="86"/>
        <end position="467"/>
    </location>
</feature>
<comment type="subcellular location">
    <subcellularLocation>
        <location evidence="1">Cell membrane</location>
        <topology evidence="1">Lipid-anchor</topology>
    </subcellularLocation>
</comment>
<dbReference type="InterPro" id="IPR039424">
    <property type="entry name" value="SBP_5"/>
</dbReference>
<dbReference type="GO" id="GO:0042597">
    <property type="term" value="C:periplasmic space"/>
    <property type="evidence" value="ECO:0007669"/>
    <property type="project" value="UniProtKB-ARBA"/>
</dbReference>
<dbReference type="RefSeq" id="WP_096799762.1">
    <property type="nucleotide sequence ID" value="NZ_CP023564.1"/>
</dbReference>
<dbReference type="InterPro" id="IPR000914">
    <property type="entry name" value="SBP_5_dom"/>
</dbReference>
<dbReference type="KEGG" id="bgg:CFK41_11390"/>
<dbReference type="GO" id="GO:0043190">
    <property type="term" value="C:ATP-binding cassette (ABC) transporter complex"/>
    <property type="evidence" value="ECO:0007669"/>
    <property type="project" value="InterPro"/>
</dbReference>
<feature type="region of interest" description="Disordered" evidence="4">
    <location>
        <begin position="29"/>
        <end position="64"/>
    </location>
</feature>
<dbReference type="SUPFAM" id="SSF53850">
    <property type="entry name" value="Periplasmic binding protein-like II"/>
    <property type="match status" value="1"/>
</dbReference>
<comment type="similarity">
    <text evidence="2">Belongs to the bacterial solute-binding protein 5 family.</text>
</comment>
<dbReference type="GO" id="GO:0015833">
    <property type="term" value="P:peptide transport"/>
    <property type="evidence" value="ECO:0007669"/>
    <property type="project" value="TreeGrafter"/>
</dbReference>
<dbReference type="CDD" id="cd00995">
    <property type="entry name" value="PBP2_NikA_DppA_OppA_like"/>
    <property type="match status" value="1"/>
</dbReference>
<dbReference type="Gene3D" id="3.40.190.10">
    <property type="entry name" value="Periplasmic binding protein-like II"/>
    <property type="match status" value="1"/>
</dbReference>
<feature type="signal peptide" evidence="5">
    <location>
        <begin position="1"/>
        <end position="23"/>
    </location>
</feature>
<dbReference type="PROSITE" id="PS01040">
    <property type="entry name" value="SBP_BACTERIAL_5"/>
    <property type="match status" value="1"/>
</dbReference>
<dbReference type="GO" id="GO:1904680">
    <property type="term" value="F:peptide transmembrane transporter activity"/>
    <property type="evidence" value="ECO:0007669"/>
    <property type="project" value="TreeGrafter"/>
</dbReference>
<evidence type="ECO:0000256" key="5">
    <source>
        <dbReference type="SAM" id="SignalP"/>
    </source>
</evidence>
<dbReference type="Gene3D" id="3.10.105.10">
    <property type="entry name" value="Dipeptide-binding Protein, Domain 3"/>
    <property type="match status" value="1"/>
</dbReference>
<evidence type="ECO:0000313" key="7">
    <source>
        <dbReference type="EMBL" id="ATG55300.1"/>
    </source>
</evidence>
<gene>
    <name evidence="7" type="ORF">CFK41_11390</name>
</gene>
<evidence type="ECO:0000256" key="4">
    <source>
        <dbReference type="SAM" id="MobiDB-lite"/>
    </source>
</evidence>
<dbReference type="Gene3D" id="3.90.76.10">
    <property type="entry name" value="Dipeptide-binding Protein, Domain 1"/>
    <property type="match status" value="1"/>
</dbReference>
<proteinExistence type="inferred from homology"/>
<accession>A0A291GYL1</accession>
<reference evidence="7 8" key="1">
    <citation type="journal article" date="2014" name="Int. J. Syst. Evol. Microbiol.">
        <title>Brachybacterium ginsengisoli sp. nov., isolated from soil of a ginseng field.</title>
        <authorList>
            <person name="Hoang V.A."/>
            <person name="Kim Y.J."/>
            <person name="Nguyen N.L."/>
            <person name="Yang D.C."/>
        </authorList>
    </citation>
    <scope>NUCLEOTIDE SEQUENCE [LARGE SCALE GENOMIC DNA]</scope>
    <source>
        <strain evidence="7 8">DCY80</strain>
    </source>
</reference>
<feature type="chain" id="PRO_5038619443" evidence="5">
    <location>
        <begin position="24"/>
        <end position="549"/>
    </location>
</feature>
<evidence type="ECO:0000256" key="2">
    <source>
        <dbReference type="ARBA" id="ARBA00005695"/>
    </source>
</evidence>
<keyword evidence="3 5" id="KW-0732">Signal</keyword>
<dbReference type="EMBL" id="CP023564">
    <property type="protein sequence ID" value="ATG55300.1"/>
    <property type="molecule type" value="Genomic_DNA"/>
</dbReference>
<feature type="compositionally biased region" description="Gly residues" evidence="4">
    <location>
        <begin position="29"/>
        <end position="42"/>
    </location>
</feature>